<comment type="catalytic activity">
    <reaction evidence="10 11">
        <text>(S)-dihydroorotate + a quinone = orotate + a quinol</text>
        <dbReference type="Rhea" id="RHEA:30187"/>
        <dbReference type="ChEBI" id="CHEBI:24646"/>
        <dbReference type="ChEBI" id="CHEBI:30839"/>
        <dbReference type="ChEBI" id="CHEBI:30864"/>
        <dbReference type="ChEBI" id="CHEBI:132124"/>
        <dbReference type="EC" id="1.3.5.2"/>
    </reaction>
</comment>
<dbReference type="PANTHER" id="PTHR48109:SF4">
    <property type="entry name" value="DIHYDROOROTATE DEHYDROGENASE (QUINONE), MITOCHONDRIAL"/>
    <property type="match status" value="1"/>
</dbReference>
<feature type="binding site" evidence="11">
    <location>
        <position position="234"/>
    </location>
    <ligand>
        <name>FMN</name>
        <dbReference type="ChEBI" id="CHEBI:58210"/>
    </ligand>
</feature>
<keyword evidence="5 11" id="KW-0285">Flavoprotein</keyword>
<evidence type="ECO:0000256" key="5">
    <source>
        <dbReference type="ARBA" id="ARBA00022630"/>
    </source>
</evidence>
<comment type="subunit">
    <text evidence="11">Monomer.</text>
</comment>
<feature type="binding site" evidence="11">
    <location>
        <position position="195"/>
    </location>
    <ligand>
        <name>FMN</name>
        <dbReference type="ChEBI" id="CHEBI:58210"/>
    </ligand>
</feature>
<dbReference type="Proteomes" id="UP000290975">
    <property type="component" value="Unassembled WGS sequence"/>
</dbReference>
<evidence type="ECO:0000256" key="1">
    <source>
        <dbReference type="ARBA" id="ARBA00003125"/>
    </source>
</evidence>
<dbReference type="Gene3D" id="3.20.20.70">
    <property type="entry name" value="Aldolase class I"/>
    <property type="match status" value="1"/>
</dbReference>
<comment type="caution">
    <text evidence="13">The sequence shown here is derived from an EMBL/GenBank/DDBJ whole genome shotgun (WGS) entry which is preliminary data.</text>
</comment>
<dbReference type="STRING" id="1192759.GCA_000277525_02783"/>
<accession>A0A401IX39</accession>
<dbReference type="NCBIfam" id="NF003645">
    <property type="entry name" value="PRK05286.1-2"/>
    <property type="match status" value="1"/>
</dbReference>
<comment type="subcellular location">
    <subcellularLocation>
        <location evidence="11">Cell membrane</location>
        <topology evidence="11">Peripheral membrane protein</topology>
    </subcellularLocation>
    <subcellularLocation>
        <location evidence="2">Membrane</location>
    </subcellularLocation>
</comment>
<feature type="binding site" evidence="11">
    <location>
        <begin position="132"/>
        <end position="136"/>
    </location>
    <ligand>
        <name>substrate</name>
    </ligand>
</feature>
<comment type="function">
    <text evidence="1 11">Catalyzes the conversion of dihydroorotate to orotate with quinone as electron acceptor.</text>
</comment>
<dbReference type="EC" id="1.3.5.2" evidence="11"/>
<dbReference type="GO" id="GO:0106430">
    <property type="term" value="F:dihydroorotate dehydrogenase (quinone) activity"/>
    <property type="evidence" value="ECO:0007669"/>
    <property type="project" value="UniProtKB-EC"/>
</dbReference>
<keyword evidence="7 11" id="KW-0665">Pyrimidine biosynthesis</keyword>
<feature type="binding site" evidence="11">
    <location>
        <position position="313"/>
    </location>
    <ligand>
        <name>FMN</name>
        <dbReference type="ChEBI" id="CHEBI:58210"/>
    </ligand>
</feature>
<evidence type="ECO:0000256" key="7">
    <source>
        <dbReference type="ARBA" id="ARBA00022975"/>
    </source>
</evidence>
<evidence type="ECO:0000256" key="8">
    <source>
        <dbReference type="ARBA" id="ARBA00023002"/>
    </source>
</evidence>
<proteinExistence type="inferred from homology"/>
<dbReference type="InterPro" id="IPR005719">
    <property type="entry name" value="Dihydroorotate_DH_2"/>
</dbReference>
<feature type="binding site" evidence="11">
    <location>
        <begin position="263"/>
        <end position="264"/>
    </location>
    <ligand>
        <name>substrate</name>
    </ligand>
</feature>
<dbReference type="CDD" id="cd04738">
    <property type="entry name" value="DHOD_2_like"/>
    <property type="match status" value="1"/>
</dbReference>
<protein>
    <recommendedName>
        <fullName evidence="11">Dihydroorotate dehydrogenase (quinone)</fullName>
        <ecNumber evidence="11">1.3.5.2</ecNumber>
    </recommendedName>
    <alternativeName>
        <fullName evidence="11">DHOdehase</fullName>
        <shortName evidence="11">DHOD</shortName>
        <shortName evidence="11">DHODase</shortName>
    </alternativeName>
    <alternativeName>
        <fullName evidence="11">Dihydroorotate oxidase</fullName>
    </alternativeName>
</protein>
<evidence type="ECO:0000256" key="4">
    <source>
        <dbReference type="ARBA" id="ARBA00005359"/>
    </source>
</evidence>
<dbReference type="NCBIfam" id="NF003652">
    <property type="entry name" value="PRK05286.2-5"/>
    <property type="match status" value="1"/>
</dbReference>
<feature type="domain" description="Dihydroorotate dehydrogenase catalytic" evidence="12">
    <location>
        <begin position="66"/>
        <end position="356"/>
    </location>
</feature>
<feature type="binding site" evidence="11">
    <location>
        <position position="284"/>
    </location>
    <ligand>
        <name>FMN</name>
        <dbReference type="ChEBI" id="CHEBI:58210"/>
    </ligand>
</feature>
<feature type="active site" description="Nucleophile" evidence="11">
    <location>
        <position position="198"/>
    </location>
</feature>
<dbReference type="InterPro" id="IPR013785">
    <property type="entry name" value="Aldolase_TIM"/>
</dbReference>
<evidence type="ECO:0000256" key="10">
    <source>
        <dbReference type="ARBA" id="ARBA00048639"/>
    </source>
</evidence>
<feature type="binding site" evidence="11">
    <location>
        <position position="195"/>
    </location>
    <ligand>
        <name>substrate</name>
    </ligand>
</feature>
<dbReference type="AlphaFoldDB" id="A0A401IX39"/>
<dbReference type="PANTHER" id="PTHR48109">
    <property type="entry name" value="DIHYDROOROTATE DEHYDROGENASE (QUINONE), MITOCHONDRIAL-RELATED"/>
    <property type="match status" value="1"/>
</dbReference>
<evidence type="ECO:0000313" key="13">
    <source>
        <dbReference type="EMBL" id="GBH28960.1"/>
    </source>
</evidence>
<feature type="binding site" evidence="11">
    <location>
        <position position="107"/>
    </location>
    <ligand>
        <name>FMN</name>
        <dbReference type="ChEBI" id="CHEBI:58210"/>
    </ligand>
</feature>
<dbReference type="Pfam" id="PF01180">
    <property type="entry name" value="DHO_dh"/>
    <property type="match status" value="1"/>
</dbReference>
<dbReference type="InterPro" id="IPR050074">
    <property type="entry name" value="DHO_dehydrogenase"/>
</dbReference>
<dbReference type="GO" id="GO:0005886">
    <property type="term" value="C:plasma membrane"/>
    <property type="evidence" value="ECO:0007669"/>
    <property type="project" value="UniProtKB-SubCell"/>
</dbReference>
<feature type="binding site" evidence="11">
    <location>
        <begin position="334"/>
        <end position="335"/>
    </location>
    <ligand>
        <name>FMN</name>
        <dbReference type="ChEBI" id="CHEBI:58210"/>
    </ligand>
</feature>
<comment type="cofactor">
    <cofactor evidence="11">
        <name>FMN</name>
        <dbReference type="ChEBI" id="CHEBI:58210"/>
    </cofactor>
    <text evidence="11">Binds 1 FMN per subunit.</text>
</comment>
<keyword evidence="8 11" id="KW-0560">Oxidoreductase</keyword>
<evidence type="ECO:0000256" key="3">
    <source>
        <dbReference type="ARBA" id="ARBA00005161"/>
    </source>
</evidence>
<dbReference type="NCBIfam" id="TIGR01036">
    <property type="entry name" value="pyrD_sub2"/>
    <property type="match status" value="1"/>
</dbReference>
<dbReference type="InterPro" id="IPR001295">
    <property type="entry name" value="Dihydroorotate_DH_CS"/>
</dbReference>
<dbReference type="GO" id="GO:0006207">
    <property type="term" value="P:'de novo' pyrimidine nucleobase biosynthetic process"/>
    <property type="evidence" value="ECO:0007669"/>
    <property type="project" value="UniProtKB-UniRule"/>
</dbReference>
<sequence length="372" mass="39672">MTWGESVAMLQQRLDGPPRRWHSAAMPYRLIRPLLFALDAERAHNLSIAALRLMPTPAPLTPDPALASTVAGLHFPNPVGLAAGYDKEGRVAHKMHGLGFGFAELGTLTPLAQPGNPRPRLFRLVEDRAVINRFGFNNGGQGAAADRIARYRRPVGEGPVIGINIGANKDATDRIADYVTGVQVMAPLADYLTVNISSPNTPGLRALQDRAALDELLGAVMAARGSRATPIFLKVAPDLEPADVEDIAAACLDHRIDALIVSNTTITRPALRSAHAGETGGLSGAPLTDLSLQKLRDFRRLLGDRLPLIGVGGIGNAEQAYARIRAGASLVQLYSALVYEGPYLAKRINQGLKTLMARDGFATIDQIVGIDA</sequence>
<evidence type="ECO:0000313" key="14">
    <source>
        <dbReference type="Proteomes" id="UP000290975"/>
    </source>
</evidence>
<comment type="pathway">
    <text evidence="3 11">Pyrimidine metabolism; UMP biosynthesis via de novo pathway; orotate from (S)-dihydroorotate (quinone route): step 1/1.</text>
</comment>
<gene>
    <name evidence="11" type="primary">pyrD</name>
    <name evidence="13" type="ORF">MBESOW_P0213</name>
</gene>
<dbReference type="SUPFAM" id="SSF51395">
    <property type="entry name" value="FMN-linked oxidoreductases"/>
    <property type="match status" value="1"/>
</dbReference>
<feature type="binding site" evidence="11">
    <location>
        <position position="164"/>
    </location>
    <ligand>
        <name>FMN</name>
        <dbReference type="ChEBI" id="CHEBI:58210"/>
    </ligand>
</feature>
<feature type="binding site" evidence="11">
    <location>
        <position position="87"/>
    </location>
    <ligand>
        <name>substrate</name>
    </ligand>
</feature>
<feature type="binding site" evidence="11">
    <location>
        <begin position="83"/>
        <end position="87"/>
    </location>
    <ligand>
        <name>FMN</name>
        <dbReference type="ChEBI" id="CHEBI:58210"/>
    </ligand>
</feature>
<dbReference type="HAMAP" id="MF_00225">
    <property type="entry name" value="DHO_dh_type2"/>
    <property type="match status" value="1"/>
</dbReference>
<dbReference type="PROSITE" id="PS00912">
    <property type="entry name" value="DHODEHASE_2"/>
    <property type="match status" value="1"/>
</dbReference>
<keyword evidence="6 11" id="KW-0288">FMN</keyword>
<organism evidence="13 14">
    <name type="scientific">Sphingobium xenophagum</name>
    <dbReference type="NCBI Taxonomy" id="121428"/>
    <lineage>
        <taxon>Bacteria</taxon>
        <taxon>Pseudomonadati</taxon>
        <taxon>Pseudomonadota</taxon>
        <taxon>Alphaproteobacteria</taxon>
        <taxon>Sphingomonadales</taxon>
        <taxon>Sphingomonadaceae</taxon>
        <taxon>Sphingobium</taxon>
    </lineage>
</organism>
<evidence type="ECO:0000256" key="6">
    <source>
        <dbReference type="ARBA" id="ARBA00022643"/>
    </source>
</evidence>
<comment type="similarity">
    <text evidence="4 11">Belongs to the dihydroorotate dehydrogenase family. Type 2 subfamily.</text>
</comment>
<dbReference type="EMBL" id="BBQY01000001">
    <property type="protein sequence ID" value="GBH28960.1"/>
    <property type="molecule type" value="Genomic_DNA"/>
</dbReference>
<dbReference type="InterPro" id="IPR005720">
    <property type="entry name" value="Dihydroorotate_DH_cat"/>
</dbReference>
<dbReference type="PROSITE" id="PS00911">
    <property type="entry name" value="DHODEHASE_1"/>
    <property type="match status" value="1"/>
</dbReference>
<dbReference type="GO" id="GO:0044205">
    <property type="term" value="P:'de novo' UMP biosynthetic process"/>
    <property type="evidence" value="ECO:0007669"/>
    <property type="project" value="UniProtKB-UniRule"/>
</dbReference>
<name>A0A401IX39_SPHXE</name>
<keyword evidence="11" id="KW-1003">Cell membrane</keyword>
<keyword evidence="9 11" id="KW-0472">Membrane</keyword>
<reference evidence="13 14" key="1">
    <citation type="submission" date="2014-12" db="EMBL/GenBank/DDBJ databases">
        <title>Whole genome sequencing of Sphingobium xenophagum OW59.</title>
        <authorList>
            <person name="Ohta Y."/>
            <person name="Nishi S."/>
            <person name="Hatada Y."/>
        </authorList>
    </citation>
    <scope>NUCLEOTIDE SEQUENCE [LARGE SCALE GENOMIC DNA]</scope>
    <source>
        <strain evidence="13 14">OW59</strain>
    </source>
</reference>
<evidence type="ECO:0000256" key="9">
    <source>
        <dbReference type="ARBA" id="ARBA00023136"/>
    </source>
</evidence>
<evidence type="ECO:0000256" key="2">
    <source>
        <dbReference type="ARBA" id="ARBA00004370"/>
    </source>
</evidence>
<feature type="binding site" evidence="11">
    <location>
        <position position="200"/>
    </location>
    <ligand>
        <name>substrate</name>
    </ligand>
</feature>
<evidence type="ECO:0000259" key="12">
    <source>
        <dbReference type="Pfam" id="PF01180"/>
    </source>
</evidence>
<keyword evidence="14" id="KW-1185">Reference proteome</keyword>
<dbReference type="UniPathway" id="UPA00070">
    <property type="reaction ID" value="UER00946"/>
</dbReference>
<evidence type="ECO:0000256" key="11">
    <source>
        <dbReference type="HAMAP-Rule" id="MF_00225"/>
    </source>
</evidence>
<feature type="binding site" evidence="11">
    <location>
        <position position="262"/>
    </location>
    <ligand>
        <name>FMN</name>
        <dbReference type="ChEBI" id="CHEBI:58210"/>
    </ligand>
</feature>
<dbReference type="GO" id="GO:0005737">
    <property type="term" value="C:cytoplasm"/>
    <property type="evidence" value="ECO:0007669"/>
    <property type="project" value="InterPro"/>
</dbReference>